<proteinExistence type="predicted"/>
<dbReference type="PANTHER" id="PTHR48051">
    <property type="match status" value="1"/>
</dbReference>
<dbReference type="InterPro" id="IPR032675">
    <property type="entry name" value="LRR_dom_sf"/>
</dbReference>
<accession>A0A4P9XGZ5</accession>
<dbReference type="SMART" id="SM00369">
    <property type="entry name" value="LRR_TYP"/>
    <property type="match status" value="11"/>
</dbReference>
<evidence type="ECO:0000313" key="4">
    <source>
        <dbReference type="EMBL" id="RKP04935.1"/>
    </source>
</evidence>
<dbReference type="OrthoDB" id="2021138at2759"/>
<dbReference type="FunFam" id="3.80.10.10:FF:000220">
    <property type="entry name" value="Adenylate cyclase AcyA"/>
    <property type="match status" value="1"/>
</dbReference>
<dbReference type="PANTHER" id="PTHR48051:SF1">
    <property type="entry name" value="RAS SUPPRESSOR PROTEIN 1"/>
    <property type="match status" value="1"/>
</dbReference>
<evidence type="ECO:0000313" key="5">
    <source>
        <dbReference type="Proteomes" id="UP000271241"/>
    </source>
</evidence>
<dbReference type="STRING" id="78915.A0A4P9XGZ5"/>
<keyword evidence="5" id="KW-1185">Reference proteome</keyword>
<dbReference type="PROSITE" id="PS51450">
    <property type="entry name" value="LRR"/>
    <property type="match status" value="3"/>
</dbReference>
<dbReference type="EMBL" id="KZ993359">
    <property type="protein sequence ID" value="RKP04935.1"/>
    <property type="molecule type" value="Genomic_DNA"/>
</dbReference>
<sequence>MTLNLSQNHSLSLPIEFAQQCNQLRELRLANNDYKRVPEAVRHLATLNYLDLSCNRIAELDHAQLDQVQPLSRLMLQNNRLVDLPPSFSRFISLTSLHLSNNRFDHVPRVICEIRSLTYLDLSFNKISTIPDEIGRLTQLQHLLLVSNRISGTLPRTFDQLVELVELDLRQNSIQDLGVLSNMCKLNMLFLDYNTVSTLTCEFRLLQRLTLHKNHLTSFKPAAVPTTSLVSLDLSKSKLPQLPDAMFEQLPMLERLVLDDNKFVSFPASICTLRYLTLLSCANNLLKSLPVELYQLEYLSKLVVHGNNLVQLPAEIWYCQRLSTLNCSSNLLKTFPDPPAPGQKPPPVAPLPNAIGTAQTLAIGNSSSTSVSSSLSSSSTLVTMRQAPLSAPPLASALRHLLLGDNGLTDDVFSPLAHFTELRTLNLSFNDIYDIPTN</sequence>
<protein>
    <recommendedName>
        <fullName evidence="3">Disease resistance R13L4/SHOC-2-like LRR domain-containing protein</fullName>
    </recommendedName>
</protein>
<keyword evidence="1" id="KW-0433">Leucine-rich repeat</keyword>
<evidence type="ECO:0000259" key="3">
    <source>
        <dbReference type="Pfam" id="PF23598"/>
    </source>
</evidence>
<dbReference type="InterPro" id="IPR050216">
    <property type="entry name" value="LRR_domain-containing"/>
</dbReference>
<feature type="domain" description="Disease resistance R13L4/SHOC-2-like LRR" evidence="3">
    <location>
        <begin position="91"/>
        <end position="258"/>
    </location>
</feature>
<gene>
    <name evidence="4" type="ORF">THASP1DRAFT_20488</name>
</gene>
<dbReference type="SUPFAM" id="SSF52058">
    <property type="entry name" value="L domain-like"/>
    <property type="match status" value="2"/>
</dbReference>
<organism evidence="4 5">
    <name type="scientific">Thamnocephalis sphaerospora</name>
    <dbReference type="NCBI Taxonomy" id="78915"/>
    <lineage>
        <taxon>Eukaryota</taxon>
        <taxon>Fungi</taxon>
        <taxon>Fungi incertae sedis</taxon>
        <taxon>Zoopagomycota</taxon>
        <taxon>Zoopagomycotina</taxon>
        <taxon>Zoopagomycetes</taxon>
        <taxon>Zoopagales</taxon>
        <taxon>Sigmoideomycetaceae</taxon>
        <taxon>Thamnocephalis</taxon>
    </lineage>
</organism>
<dbReference type="SMART" id="SM00364">
    <property type="entry name" value="LRR_BAC"/>
    <property type="match status" value="7"/>
</dbReference>
<dbReference type="Pfam" id="PF13516">
    <property type="entry name" value="LRR_6"/>
    <property type="match status" value="1"/>
</dbReference>
<feature type="non-terminal residue" evidence="4">
    <location>
        <position position="438"/>
    </location>
</feature>
<evidence type="ECO:0000256" key="2">
    <source>
        <dbReference type="ARBA" id="ARBA00022737"/>
    </source>
</evidence>
<dbReference type="Pfam" id="PF23598">
    <property type="entry name" value="LRR_14"/>
    <property type="match status" value="1"/>
</dbReference>
<dbReference type="InterPro" id="IPR055414">
    <property type="entry name" value="LRR_R13L4/SHOC2-like"/>
</dbReference>
<dbReference type="AlphaFoldDB" id="A0A4P9XGZ5"/>
<dbReference type="Proteomes" id="UP000271241">
    <property type="component" value="Unassembled WGS sequence"/>
</dbReference>
<name>A0A4P9XGZ5_9FUNG</name>
<dbReference type="InterPro" id="IPR001611">
    <property type="entry name" value="Leu-rich_rpt"/>
</dbReference>
<keyword evidence="2" id="KW-0677">Repeat</keyword>
<reference evidence="5" key="1">
    <citation type="journal article" date="2018" name="Nat. Microbiol.">
        <title>Leveraging single-cell genomics to expand the fungal tree of life.</title>
        <authorList>
            <person name="Ahrendt S.R."/>
            <person name="Quandt C.A."/>
            <person name="Ciobanu D."/>
            <person name="Clum A."/>
            <person name="Salamov A."/>
            <person name="Andreopoulos B."/>
            <person name="Cheng J.F."/>
            <person name="Woyke T."/>
            <person name="Pelin A."/>
            <person name="Henrissat B."/>
            <person name="Reynolds N.K."/>
            <person name="Benny G.L."/>
            <person name="Smith M.E."/>
            <person name="James T.Y."/>
            <person name="Grigoriev I.V."/>
        </authorList>
    </citation>
    <scope>NUCLEOTIDE SEQUENCE [LARGE SCALE GENOMIC DNA]</scope>
    <source>
        <strain evidence="5">RSA 1356</strain>
    </source>
</reference>
<dbReference type="Gene3D" id="3.80.10.10">
    <property type="entry name" value="Ribonuclease Inhibitor"/>
    <property type="match status" value="4"/>
</dbReference>
<evidence type="ECO:0000256" key="1">
    <source>
        <dbReference type="ARBA" id="ARBA00022614"/>
    </source>
</evidence>
<dbReference type="Pfam" id="PF13855">
    <property type="entry name" value="LRR_8"/>
    <property type="match status" value="1"/>
</dbReference>
<dbReference type="InterPro" id="IPR003591">
    <property type="entry name" value="Leu-rich_rpt_typical-subtyp"/>
</dbReference>
<dbReference type="FunFam" id="3.80.10.10:FF:001164">
    <property type="entry name" value="GH01279p"/>
    <property type="match status" value="1"/>
</dbReference>
<dbReference type="GO" id="GO:0005737">
    <property type="term" value="C:cytoplasm"/>
    <property type="evidence" value="ECO:0007669"/>
    <property type="project" value="TreeGrafter"/>
</dbReference>